<dbReference type="InterPro" id="IPR007712">
    <property type="entry name" value="RelE/ParE_toxin"/>
</dbReference>
<dbReference type="RefSeq" id="WP_420915728.1">
    <property type="nucleotide sequence ID" value="NZ_BTPE01000004.1"/>
</dbReference>
<evidence type="ECO:0008006" key="4">
    <source>
        <dbReference type="Google" id="ProtNLM"/>
    </source>
</evidence>
<dbReference type="Pfam" id="PF05016">
    <property type="entry name" value="ParE_toxin"/>
    <property type="match status" value="1"/>
</dbReference>
<keyword evidence="3" id="KW-1185">Reference proteome</keyword>
<sequence length="88" mass="10238">MKVLFLEAFEKDLRKIHDKKVLRSIKDLIQKTEQVGSIKELSGLKKLVGFKDAFRVRLGNFRVGIFLDGETVTFTRIAHRKDIYSIFP</sequence>
<dbReference type="SUPFAM" id="SSF143011">
    <property type="entry name" value="RelE-like"/>
    <property type="match status" value="1"/>
</dbReference>
<keyword evidence="1" id="KW-1277">Toxin-antitoxin system</keyword>
<gene>
    <name evidence="2" type="ORF">Ataiwa_13830</name>
</gene>
<dbReference type="Proteomes" id="UP001307705">
    <property type="component" value="Unassembled WGS sequence"/>
</dbReference>
<accession>A0ABQ6PYW4</accession>
<proteinExistence type="predicted"/>
<evidence type="ECO:0000256" key="1">
    <source>
        <dbReference type="ARBA" id="ARBA00022649"/>
    </source>
</evidence>
<evidence type="ECO:0000313" key="3">
    <source>
        <dbReference type="Proteomes" id="UP001307705"/>
    </source>
</evidence>
<evidence type="ECO:0000313" key="2">
    <source>
        <dbReference type="EMBL" id="GMQ33111.1"/>
    </source>
</evidence>
<dbReference type="Gene3D" id="3.30.2310.20">
    <property type="entry name" value="RelE-like"/>
    <property type="match status" value="1"/>
</dbReference>
<dbReference type="InterPro" id="IPR052747">
    <property type="entry name" value="TA_system_RelE_toxin"/>
</dbReference>
<organism evidence="2 3">
    <name type="scientific">Algoriphagus taiwanensis</name>
    <dbReference type="NCBI Taxonomy" id="1445656"/>
    <lineage>
        <taxon>Bacteria</taxon>
        <taxon>Pseudomonadati</taxon>
        <taxon>Bacteroidota</taxon>
        <taxon>Cytophagia</taxon>
        <taxon>Cytophagales</taxon>
        <taxon>Cyclobacteriaceae</taxon>
        <taxon>Algoriphagus</taxon>
    </lineage>
</organism>
<dbReference type="InterPro" id="IPR035093">
    <property type="entry name" value="RelE/ParE_toxin_dom_sf"/>
</dbReference>
<reference evidence="2 3" key="1">
    <citation type="submission" date="2023-08" db="EMBL/GenBank/DDBJ databases">
        <title>Draft genome sequence of Algoriphagus taiwanensis.</title>
        <authorList>
            <person name="Takatani N."/>
            <person name="Hosokawa M."/>
            <person name="Sawabe T."/>
        </authorList>
    </citation>
    <scope>NUCLEOTIDE SEQUENCE [LARGE SCALE GENOMIC DNA]</scope>
    <source>
        <strain evidence="2 3">JCM 19755</strain>
    </source>
</reference>
<protein>
    <recommendedName>
        <fullName evidence="4">mRNA interferase RelE/StbE</fullName>
    </recommendedName>
</protein>
<name>A0ABQ6PYW4_9BACT</name>
<dbReference type="PANTHER" id="PTHR38813">
    <property type="match status" value="1"/>
</dbReference>
<comment type="caution">
    <text evidence="2">The sequence shown here is derived from an EMBL/GenBank/DDBJ whole genome shotgun (WGS) entry which is preliminary data.</text>
</comment>
<dbReference type="PANTHER" id="PTHR38813:SF1">
    <property type="entry name" value="TOXIN RELE1-RELATED"/>
    <property type="match status" value="1"/>
</dbReference>
<dbReference type="EMBL" id="BTPE01000004">
    <property type="protein sequence ID" value="GMQ33111.1"/>
    <property type="molecule type" value="Genomic_DNA"/>
</dbReference>